<dbReference type="InterPro" id="IPR024610">
    <property type="entry name" value="ING_N_histone-binding"/>
</dbReference>
<feature type="binding site" evidence="8">
    <location>
        <position position="264"/>
    </location>
    <ligand>
        <name>Zn(2+)</name>
        <dbReference type="ChEBI" id="CHEBI:29105"/>
        <label>1</label>
    </ligand>
</feature>
<comment type="function">
    <text evidence="10">Component of an histone acetyltransferase complex.</text>
</comment>
<comment type="subcellular location">
    <subcellularLocation>
        <location evidence="1 10">Nucleus</location>
    </subcellularLocation>
</comment>
<dbReference type="InterPro" id="IPR028651">
    <property type="entry name" value="ING_fam"/>
</dbReference>
<evidence type="ECO:0000256" key="2">
    <source>
        <dbReference type="ARBA" id="ARBA00010210"/>
    </source>
</evidence>
<dbReference type="SMART" id="SM00249">
    <property type="entry name" value="PHD"/>
    <property type="match status" value="1"/>
</dbReference>
<keyword evidence="3 8" id="KW-0479">Metal-binding</keyword>
<dbReference type="SUPFAM" id="SSF57903">
    <property type="entry name" value="FYVE/PHD zinc finger"/>
    <property type="match status" value="1"/>
</dbReference>
<feature type="binding site" evidence="8">
    <location>
        <position position="275"/>
    </location>
    <ligand>
        <name>Zn(2+)</name>
        <dbReference type="ChEBI" id="CHEBI:29105"/>
        <label>2</label>
    </ligand>
</feature>
<dbReference type="STRING" id="1353952.A0A165I5K3"/>
<comment type="subunit">
    <text evidence="10">Component of an histone acetyltransferase complex. Interacts with H3K4me3 and to a lesser extent with H3K4me2.</text>
</comment>
<feature type="site" description="Histone H3K4me3 binding" evidence="7">
    <location>
        <position position="261"/>
    </location>
</feature>
<keyword evidence="13" id="KW-0812">Transmembrane</keyword>
<dbReference type="Gene3D" id="3.30.40.10">
    <property type="entry name" value="Zinc/RING finger domain, C3HC4 (zinc finger)"/>
    <property type="match status" value="1"/>
</dbReference>
<feature type="compositionally biased region" description="Polar residues" evidence="12">
    <location>
        <begin position="224"/>
        <end position="238"/>
    </location>
</feature>
<feature type="site" description="Histone H3K4me3 binding" evidence="7">
    <location>
        <position position="284"/>
    </location>
</feature>
<gene>
    <name evidence="15" type="ORF">CALCODRAFT_480882</name>
</gene>
<keyword evidence="10" id="KW-0156">Chromatin regulator</keyword>
<keyword evidence="5 8" id="KW-0862">Zinc</keyword>
<organism evidence="15 16">
    <name type="scientific">Calocera cornea HHB12733</name>
    <dbReference type="NCBI Taxonomy" id="1353952"/>
    <lineage>
        <taxon>Eukaryota</taxon>
        <taxon>Fungi</taxon>
        <taxon>Dikarya</taxon>
        <taxon>Basidiomycota</taxon>
        <taxon>Agaricomycotina</taxon>
        <taxon>Dacrymycetes</taxon>
        <taxon>Dacrymycetales</taxon>
        <taxon>Dacrymycetaceae</taxon>
        <taxon>Calocera</taxon>
    </lineage>
</organism>
<dbReference type="Pfam" id="PF12998">
    <property type="entry name" value="ING"/>
    <property type="match status" value="1"/>
</dbReference>
<dbReference type="SMART" id="SM01408">
    <property type="entry name" value="ING"/>
    <property type="match status" value="1"/>
</dbReference>
<feature type="site" description="Histone H3K4me3 binding" evidence="7">
    <location>
        <position position="272"/>
    </location>
</feature>
<dbReference type="AlphaFoldDB" id="A0A165I5K3"/>
<dbReference type="InterPro" id="IPR001965">
    <property type="entry name" value="Znf_PHD"/>
</dbReference>
<keyword evidence="16" id="KW-1185">Reference proteome</keyword>
<evidence type="ECO:0000256" key="8">
    <source>
        <dbReference type="PIRSR" id="PIRSR628651-51"/>
    </source>
</evidence>
<keyword evidence="6 10" id="KW-0539">Nucleus</keyword>
<dbReference type="InterPro" id="IPR019786">
    <property type="entry name" value="Zinc_finger_PHD-type_CS"/>
</dbReference>
<feature type="transmembrane region" description="Helical" evidence="13">
    <location>
        <begin position="12"/>
        <end position="36"/>
    </location>
</feature>
<feature type="binding site" evidence="8">
    <location>
        <position position="262"/>
    </location>
    <ligand>
        <name>Zn(2+)</name>
        <dbReference type="ChEBI" id="CHEBI:29105"/>
        <label>1</label>
    </ligand>
</feature>
<evidence type="ECO:0000256" key="13">
    <source>
        <dbReference type="SAM" id="Phobius"/>
    </source>
</evidence>
<dbReference type="EMBL" id="KV423933">
    <property type="protein sequence ID" value="KZT60159.1"/>
    <property type="molecule type" value="Genomic_DNA"/>
</dbReference>
<comment type="similarity">
    <text evidence="2 10">Belongs to the ING family.</text>
</comment>
<dbReference type="InterPro" id="IPR019787">
    <property type="entry name" value="Znf_PHD-finger"/>
</dbReference>
<comment type="domain">
    <text evidence="10">The PHD-type zinc finger mediates the binding to H3K4me3.</text>
</comment>
<dbReference type="Gene3D" id="6.10.140.1740">
    <property type="match status" value="1"/>
</dbReference>
<protein>
    <recommendedName>
        <fullName evidence="10">Chromatin modification-related protein</fullName>
    </recommendedName>
</protein>
<evidence type="ECO:0000256" key="9">
    <source>
        <dbReference type="PROSITE-ProRule" id="PRU00146"/>
    </source>
</evidence>
<feature type="binding site" evidence="8">
    <location>
        <position position="289"/>
    </location>
    <ligand>
        <name>Zn(2+)</name>
        <dbReference type="ChEBI" id="CHEBI:29105"/>
        <label>1</label>
    </ligand>
</feature>
<dbReference type="GO" id="GO:0008270">
    <property type="term" value="F:zinc ion binding"/>
    <property type="evidence" value="ECO:0007669"/>
    <property type="project" value="UniProtKB-KW"/>
</dbReference>
<dbReference type="OrthoDB" id="5411773at2759"/>
<dbReference type="PROSITE" id="PS01359">
    <property type="entry name" value="ZF_PHD_1"/>
    <property type="match status" value="1"/>
</dbReference>
<feature type="binding site" evidence="8">
    <location>
        <position position="305"/>
    </location>
    <ligand>
        <name>Zn(2+)</name>
        <dbReference type="ChEBI" id="CHEBI:29105"/>
        <label>2</label>
    </ligand>
</feature>
<evidence type="ECO:0000313" key="16">
    <source>
        <dbReference type="Proteomes" id="UP000076842"/>
    </source>
</evidence>
<evidence type="ECO:0000313" key="15">
    <source>
        <dbReference type="EMBL" id="KZT60159.1"/>
    </source>
</evidence>
<dbReference type="GO" id="GO:0006325">
    <property type="term" value="P:chromatin organization"/>
    <property type="evidence" value="ECO:0007669"/>
    <property type="project" value="UniProtKB-KW"/>
</dbReference>
<feature type="domain" description="PHD-type" evidence="14">
    <location>
        <begin position="259"/>
        <end position="308"/>
    </location>
</feature>
<dbReference type="Proteomes" id="UP000076842">
    <property type="component" value="Unassembled WGS sequence"/>
</dbReference>
<dbReference type="InterPro" id="IPR013083">
    <property type="entry name" value="Znf_RING/FYVE/PHD"/>
</dbReference>
<proteinExistence type="inferred from homology"/>
<keyword evidence="13" id="KW-0472">Membrane</keyword>
<dbReference type="InParanoid" id="A0A165I5K3"/>
<feature type="binding site" evidence="8">
    <location>
        <position position="286"/>
    </location>
    <ligand>
        <name>Zn(2+)</name>
        <dbReference type="ChEBI" id="CHEBI:29105"/>
        <label>1</label>
    </ligand>
</feature>
<evidence type="ECO:0000256" key="7">
    <source>
        <dbReference type="PIRSR" id="PIRSR628651-50"/>
    </source>
</evidence>
<feature type="coiled-coil region" evidence="11">
    <location>
        <begin position="114"/>
        <end position="141"/>
    </location>
</feature>
<evidence type="ECO:0000256" key="4">
    <source>
        <dbReference type="ARBA" id="ARBA00022771"/>
    </source>
</evidence>
<accession>A0A165I5K3</accession>
<name>A0A165I5K3_9BASI</name>
<sequence length="323" mass="36174">MAGVVQLLIWNFAYNYAVVIIASVTFGFFGGTFLSLTSVMDMEESAQIAAEYIASLDNLPNEVKFILNEIKVKDTQLQSTISRIQSREVNLFKNTRNNKPPMNYAEENATTREIDDLFQKARKLSDEKVELSRRLKRLIHKAKGRLAADMKKITKLTGEPIVEEVTPTAARTVDKVAESLRQALGTPSSVTPVSAGPAQKKRRLTGNPADKIVLNLPLGRSRLSQVQPSPLRKSTTVRSPEESDVEEEEGEEEDESDDNIYCFCQKKSFGEMIGCDNDSCRYQWFHLECVGLKPPLPDSWYCSECLKKGFGGAGEKRKGRKVK</sequence>
<evidence type="ECO:0000256" key="1">
    <source>
        <dbReference type="ARBA" id="ARBA00004123"/>
    </source>
</evidence>
<dbReference type="GO" id="GO:0000785">
    <property type="term" value="C:chromatin"/>
    <property type="evidence" value="ECO:0007669"/>
    <property type="project" value="UniProtKB-ARBA"/>
</dbReference>
<evidence type="ECO:0000256" key="3">
    <source>
        <dbReference type="ARBA" id="ARBA00022723"/>
    </source>
</evidence>
<dbReference type="CDD" id="cd15505">
    <property type="entry name" value="PHD_ING"/>
    <property type="match status" value="1"/>
</dbReference>
<feature type="site" description="Histone H3K4me3 binding" evidence="7">
    <location>
        <position position="276"/>
    </location>
</feature>
<feature type="region of interest" description="Disordered" evidence="12">
    <location>
        <begin position="224"/>
        <end position="256"/>
    </location>
</feature>
<evidence type="ECO:0000256" key="5">
    <source>
        <dbReference type="ARBA" id="ARBA00022833"/>
    </source>
</evidence>
<dbReference type="CDD" id="cd16858">
    <property type="entry name" value="ING_ING3_Yng2p"/>
    <property type="match status" value="1"/>
</dbReference>
<dbReference type="FunCoup" id="A0A165I5K3">
    <property type="interactions" value="106"/>
</dbReference>
<keyword evidence="11" id="KW-0175">Coiled coil</keyword>
<feature type="compositionally biased region" description="Acidic residues" evidence="12">
    <location>
        <begin position="242"/>
        <end position="256"/>
    </location>
</feature>
<evidence type="ECO:0000256" key="11">
    <source>
        <dbReference type="SAM" id="Coils"/>
    </source>
</evidence>
<evidence type="ECO:0000256" key="12">
    <source>
        <dbReference type="SAM" id="MobiDB-lite"/>
    </source>
</evidence>
<dbReference type="GO" id="GO:0005634">
    <property type="term" value="C:nucleus"/>
    <property type="evidence" value="ECO:0007669"/>
    <property type="project" value="UniProtKB-SubCell"/>
</dbReference>
<feature type="region of interest" description="Disordered" evidence="12">
    <location>
        <begin position="183"/>
        <end position="207"/>
    </location>
</feature>
<dbReference type="PROSITE" id="PS50016">
    <property type="entry name" value="ZF_PHD_2"/>
    <property type="match status" value="1"/>
</dbReference>
<reference evidence="15 16" key="1">
    <citation type="journal article" date="2016" name="Mol. Biol. Evol.">
        <title>Comparative Genomics of Early-Diverging Mushroom-Forming Fungi Provides Insights into the Origins of Lignocellulose Decay Capabilities.</title>
        <authorList>
            <person name="Nagy L.G."/>
            <person name="Riley R."/>
            <person name="Tritt A."/>
            <person name="Adam C."/>
            <person name="Daum C."/>
            <person name="Floudas D."/>
            <person name="Sun H."/>
            <person name="Yadav J.S."/>
            <person name="Pangilinan J."/>
            <person name="Larsson K.H."/>
            <person name="Matsuura K."/>
            <person name="Barry K."/>
            <person name="Labutti K."/>
            <person name="Kuo R."/>
            <person name="Ohm R.A."/>
            <person name="Bhattacharya S.S."/>
            <person name="Shirouzu T."/>
            <person name="Yoshinaga Y."/>
            <person name="Martin F.M."/>
            <person name="Grigoriev I.V."/>
            <person name="Hibbett D.S."/>
        </authorList>
    </citation>
    <scope>NUCLEOTIDE SEQUENCE [LARGE SCALE GENOMIC DNA]</scope>
    <source>
        <strain evidence="15 16">HHB12733</strain>
    </source>
</reference>
<evidence type="ECO:0000256" key="10">
    <source>
        <dbReference type="RuleBase" id="RU361213"/>
    </source>
</evidence>
<keyword evidence="13" id="KW-1133">Transmembrane helix</keyword>
<dbReference type="PANTHER" id="PTHR10333">
    <property type="entry name" value="INHIBITOR OF GROWTH PROTEIN"/>
    <property type="match status" value="1"/>
</dbReference>
<dbReference type="InterPro" id="IPR011011">
    <property type="entry name" value="Znf_FYVE_PHD"/>
</dbReference>
<feature type="binding site" evidence="8">
    <location>
        <position position="302"/>
    </location>
    <ligand>
        <name>Zn(2+)</name>
        <dbReference type="ChEBI" id="CHEBI:29105"/>
        <label>2</label>
    </ligand>
</feature>
<evidence type="ECO:0000259" key="14">
    <source>
        <dbReference type="PROSITE" id="PS50016"/>
    </source>
</evidence>
<feature type="binding site" evidence="8">
    <location>
        <position position="280"/>
    </location>
    <ligand>
        <name>Zn(2+)</name>
        <dbReference type="ChEBI" id="CHEBI:29105"/>
        <label>2</label>
    </ligand>
</feature>
<evidence type="ECO:0000256" key="6">
    <source>
        <dbReference type="ARBA" id="ARBA00023242"/>
    </source>
</evidence>
<keyword evidence="4 9" id="KW-0863">Zinc-finger</keyword>